<gene>
    <name evidence="2" type="ORF">M125_1448</name>
</gene>
<feature type="region of interest" description="Disordered" evidence="1">
    <location>
        <begin position="1"/>
        <end position="27"/>
    </location>
</feature>
<evidence type="ECO:0000313" key="2">
    <source>
        <dbReference type="EMBL" id="EXY91965.1"/>
    </source>
</evidence>
<protein>
    <submittedName>
        <fullName evidence="2">Uncharacterized protein</fullName>
    </submittedName>
</protein>
<dbReference type="PATRIC" id="fig|1339316.3.peg.1409"/>
<organism evidence="2 3">
    <name type="scientific">Bacteroides fragilis str. 3998T(B)3</name>
    <dbReference type="NCBI Taxonomy" id="1339316"/>
    <lineage>
        <taxon>Bacteria</taxon>
        <taxon>Pseudomonadati</taxon>
        <taxon>Bacteroidota</taxon>
        <taxon>Bacteroidia</taxon>
        <taxon>Bacteroidales</taxon>
        <taxon>Bacteroidaceae</taxon>
        <taxon>Bacteroides</taxon>
    </lineage>
</organism>
<dbReference type="Proteomes" id="UP000020773">
    <property type="component" value="Unassembled WGS sequence"/>
</dbReference>
<feature type="compositionally biased region" description="Polar residues" evidence="1">
    <location>
        <begin position="10"/>
        <end position="23"/>
    </location>
</feature>
<sequence length="42" mass="4651">MKGKEDRLSTGWSLTSMPLTSGNKNRERIFSTNKPIGIITKG</sequence>
<comment type="caution">
    <text evidence="2">The sequence shown here is derived from an EMBL/GenBank/DDBJ whole genome shotgun (WGS) entry which is preliminary data.</text>
</comment>
<evidence type="ECO:0000256" key="1">
    <source>
        <dbReference type="SAM" id="MobiDB-lite"/>
    </source>
</evidence>
<evidence type="ECO:0000313" key="3">
    <source>
        <dbReference type="Proteomes" id="UP000020773"/>
    </source>
</evidence>
<accession>A0A015XH65</accession>
<name>A0A015XH65_BACFG</name>
<dbReference type="EMBL" id="JGDB01000027">
    <property type="protein sequence ID" value="EXY91965.1"/>
    <property type="molecule type" value="Genomic_DNA"/>
</dbReference>
<dbReference type="AlphaFoldDB" id="A0A015XH65"/>
<reference evidence="2 3" key="1">
    <citation type="submission" date="2014-02" db="EMBL/GenBank/DDBJ databases">
        <authorList>
            <person name="Sears C."/>
            <person name="Carroll K."/>
            <person name="Sack B.R."/>
            <person name="Qadri F."/>
            <person name="Myers L.L."/>
            <person name="Chung G.-T."/>
            <person name="Escheverria P."/>
            <person name="Fraser C.M."/>
            <person name="Sadzewicz L."/>
            <person name="Shefchek K.A."/>
            <person name="Tallon L."/>
            <person name="Das S.P."/>
            <person name="Daugherty S."/>
            <person name="Mongodin E.F."/>
        </authorList>
    </citation>
    <scope>NUCLEOTIDE SEQUENCE [LARGE SCALE GENOMIC DNA]</scope>
    <source>
        <strain evidence="3">3998T(B)3</strain>
    </source>
</reference>
<proteinExistence type="predicted"/>